<dbReference type="AlphaFoldDB" id="A0A6F8SWG7"/>
<proteinExistence type="predicted"/>
<dbReference type="EMBL" id="AP022821">
    <property type="protein sequence ID" value="BCA92303.1"/>
    <property type="molecule type" value="Genomic_DNA"/>
</dbReference>
<reference evidence="1 2" key="1">
    <citation type="submission" date="2020-02" db="EMBL/GenBank/DDBJ databases">
        <title>Complete Genome Sequence of Halomonas meridiana strain BAA-801, Isolated from Deep Sea Thermal Vent.</title>
        <authorList>
            <person name="Takahashi Y."/>
            <person name="Takahashi H."/>
            <person name="Galipon J."/>
            <person name="Arakawa K."/>
        </authorList>
    </citation>
    <scope>NUCLEOTIDE SEQUENCE [LARGE SCALE GENOMIC DNA]</scope>
    <source>
        <strain evidence="1 2">Slthf1</strain>
    </source>
</reference>
<gene>
    <name evidence="1" type="ORF">HMSLTHF_20780</name>
</gene>
<protein>
    <submittedName>
        <fullName evidence="1">Uncharacterized protein</fullName>
    </submittedName>
</protein>
<accession>A0A6F8SWG7</accession>
<evidence type="ECO:0000313" key="1">
    <source>
        <dbReference type="EMBL" id="BCA92303.1"/>
    </source>
</evidence>
<name>A0A6F8SWG7_9GAMM</name>
<sequence>MAHPPIGYMDGEYFHVISNIRTLGIKPFLPENAQIRVIVDETLCQSDIELISVQRELFNLIVFSMNGQMFASALAGLWDVSANARFKKIG</sequence>
<evidence type="ECO:0000313" key="2">
    <source>
        <dbReference type="Proteomes" id="UP000503197"/>
    </source>
</evidence>
<dbReference type="Proteomes" id="UP000503197">
    <property type="component" value="Chromosome"/>
</dbReference>
<organism evidence="1 2">
    <name type="scientific">Vreelandella aquamarina</name>
    <dbReference type="NCBI Taxonomy" id="77097"/>
    <lineage>
        <taxon>Bacteria</taxon>
        <taxon>Pseudomonadati</taxon>
        <taxon>Pseudomonadota</taxon>
        <taxon>Gammaproteobacteria</taxon>
        <taxon>Oceanospirillales</taxon>
        <taxon>Halomonadaceae</taxon>
        <taxon>Vreelandella</taxon>
    </lineage>
</organism>